<proteinExistence type="predicted"/>
<keyword evidence="1" id="KW-1133">Transmembrane helix</keyword>
<keyword evidence="1" id="KW-0812">Transmembrane</keyword>
<feature type="transmembrane region" description="Helical" evidence="1">
    <location>
        <begin position="93"/>
        <end position="113"/>
    </location>
</feature>
<name>A0A8D9FEV6_9HEMI</name>
<feature type="transmembrane region" description="Helical" evidence="1">
    <location>
        <begin position="68"/>
        <end position="86"/>
    </location>
</feature>
<evidence type="ECO:0000313" key="2">
    <source>
        <dbReference type="EMBL" id="CAG6785865.1"/>
    </source>
</evidence>
<dbReference type="EMBL" id="HBUF01645635">
    <property type="protein sequence ID" value="CAG6785865.1"/>
    <property type="molecule type" value="Transcribed_RNA"/>
</dbReference>
<dbReference type="AlphaFoldDB" id="A0A8D9FEV6"/>
<keyword evidence="1" id="KW-0472">Membrane</keyword>
<accession>A0A8D9FEV6</accession>
<protein>
    <submittedName>
        <fullName evidence="2">Uncharacterized protein</fullName>
    </submittedName>
</protein>
<organism evidence="2">
    <name type="scientific">Cacopsylla melanoneura</name>
    <dbReference type="NCBI Taxonomy" id="428564"/>
    <lineage>
        <taxon>Eukaryota</taxon>
        <taxon>Metazoa</taxon>
        <taxon>Ecdysozoa</taxon>
        <taxon>Arthropoda</taxon>
        <taxon>Hexapoda</taxon>
        <taxon>Insecta</taxon>
        <taxon>Pterygota</taxon>
        <taxon>Neoptera</taxon>
        <taxon>Paraneoptera</taxon>
        <taxon>Hemiptera</taxon>
        <taxon>Sternorrhyncha</taxon>
        <taxon>Psylloidea</taxon>
        <taxon>Psyllidae</taxon>
        <taxon>Psyllinae</taxon>
        <taxon>Cacopsylla</taxon>
    </lineage>
</organism>
<evidence type="ECO:0000256" key="1">
    <source>
        <dbReference type="SAM" id="Phobius"/>
    </source>
</evidence>
<sequence length="212" mass="24545">MYYLQILTLSVGVIFCSFWHYLSFRDDNVSFRDVLPRTVFYGSSSTFIPSSLSSSVSSSISFIRFRNALILPAFSSCAVLHAMLYVRNYSLISCIYCFVFSAVGMFVANSTAVSSLECLRLLKLIMLQCASHFMLSREFMRIFKRYMHEHYFHDIGGDTGISNSTLYQVNQQTCKECHTRANWQCPAWLRFQVYCLQAELMFISFRFCCCHS</sequence>
<feature type="transmembrane region" description="Helical" evidence="1">
    <location>
        <begin position="6"/>
        <end position="22"/>
    </location>
</feature>
<reference evidence="2" key="1">
    <citation type="submission" date="2021-05" db="EMBL/GenBank/DDBJ databases">
        <authorList>
            <person name="Alioto T."/>
            <person name="Alioto T."/>
            <person name="Gomez Garrido J."/>
        </authorList>
    </citation>
    <scope>NUCLEOTIDE SEQUENCE</scope>
</reference>